<protein>
    <submittedName>
        <fullName evidence="3">Acetyl esterase/lipase</fullName>
    </submittedName>
</protein>
<keyword evidence="4" id="KW-1185">Reference proteome</keyword>
<dbReference type="InterPro" id="IPR049492">
    <property type="entry name" value="BD-FAE-like_dom"/>
</dbReference>
<name>A0A3D9L2J1_MARFU</name>
<dbReference type="Pfam" id="PF20434">
    <property type="entry name" value="BD-FAE"/>
    <property type="match status" value="1"/>
</dbReference>
<dbReference type="PANTHER" id="PTHR48081">
    <property type="entry name" value="AB HYDROLASE SUPERFAMILY PROTEIN C4A8.06C"/>
    <property type="match status" value="1"/>
</dbReference>
<evidence type="ECO:0000259" key="2">
    <source>
        <dbReference type="Pfam" id="PF20434"/>
    </source>
</evidence>
<dbReference type="InterPro" id="IPR029058">
    <property type="entry name" value="AB_hydrolase_fold"/>
</dbReference>
<feature type="domain" description="BD-FAE-like" evidence="2">
    <location>
        <begin position="60"/>
        <end position="249"/>
    </location>
</feature>
<keyword evidence="1" id="KW-0378">Hydrolase</keyword>
<dbReference type="SUPFAM" id="SSF53474">
    <property type="entry name" value="alpha/beta-Hydrolases"/>
    <property type="match status" value="1"/>
</dbReference>
<dbReference type="PANTHER" id="PTHR48081:SF6">
    <property type="entry name" value="PEPTIDASE S9 PROLYL OLIGOPEPTIDASE CATALYTIC DOMAIN-CONTAINING PROTEIN"/>
    <property type="match status" value="1"/>
</dbReference>
<dbReference type="InterPro" id="IPR050300">
    <property type="entry name" value="GDXG_lipolytic_enzyme"/>
</dbReference>
<evidence type="ECO:0000313" key="3">
    <source>
        <dbReference type="EMBL" id="RED96655.1"/>
    </source>
</evidence>
<dbReference type="Gene3D" id="3.40.50.1820">
    <property type="entry name" value="alpha/beta hydrolase"/>
    <property type="match status" value="1"/>
</dbReference>
<dbReference type="EMBL" id="QREG01000014">
    <property type="protein sequence ID" value="RED96655.1"/>
    <property type="molecule type" value="Genomic_DNA"/>
</dbReference>
<gene>
    <name evidence="3" type="ORF">C7460_114113</name>
</gene>
<evidence type="ECO:0000313" key="4">
    <source>
        <dbReference type="Proteomes" id="UP000256779"/>
    </source>
</evidence>
<sequence length="292" mass="31991">MRISFCIILILLVSQFGLAQDALLPLYEGEPPNALPNDLIETRDTSNTVRIGKVINPSIEVYLPAQTYATGQAVIICPGGGYRILAYTHEGTDVAKMLNGHGIAGIVLKYRLPEDASNKEPHKTPLMDAQQAIRLVRKHAEKWNIDPTQVGILGFSAGGHLAATAATHFDSTSRPSFAALIYPVISMQDSLTHRGSRRNLLGESPSSELIHYYSNELQVSADTPPTFLVHSSDDRAVDVGNSLAMYQALQQQGITSSMHIYPYGGHGYGLAVDKELLSSWPLELVEWIKWLN</sequence>
<dbReference type="GO" id="GO:0016787">
    <property type="term" value="F:hydrolase activity"/>
    <property type="evidence" value="ECO:0007669"/>
    <property type="project" value="UniProtKB-KW"/>
</dbReference>
<dbReference type="RefSeq" id="WP_115868938.1">
    <property type="nucleotide sequence ID" value="NZ_QREG01000014.1"/>
</dbReference>
<dbReference type="OrthoDB" id="9794725at2"/>
<comment type="caution">
    <text evidence="3">The sequence shown here is derived from an EMBL/GenBank/DDBJ whole genome shotgun (WGS) entry which is preliminary data.</text>
</comment>
<dbReference type="AlphaFoldDB" id="A0A3D9L2J1"/>
<evidence type="ECO:0000256" key="1">
    <source>
        <dbReference type="ARBA" id="ARBA00022801"/>
    </source>
</evidence>
<accession>A0A3D9L2J1</accession>
<reference evidence="3 4" key="1">
    <citation type="submission" date="2018-07" db="EMBL/GenBank/DDBJ databases">
        <title>Genomic Encyclopedia of Type Strains, Phase IV (KMG-IV): sequencing the most valuable type-strain genomes for metagenomic binning, comparative biology and taxonomic classification.</title>
        <authorList>
            <person name="Goeker M."/>
        </authorList>
    </citation>
    <scope>NUCLEOTIDE SEQUENCE [LARGE SCALE GENOMIC DNA]</scope>
    <source>
        <strain evidence="3 4">DSM 4134</strain>
    </source>
</reference>
<proteinExistence type="predicted"/>
<dbReference type="Proteomes" id="UP000256779">
    <property type="component" value="Unassembled WGS sequence"/>
</dbReference>
<organism evidence="3 4">
    <name type="scientific">Marinoscillum furvescens DSM 4134</name>
    <dbReference type="NCBI Taxonomy" id="1122208"/>
    <lineage>
        <taxon>Bacteria</taxon>
        <taxon>Pseudomonadati</taxon>
        <taxon>Bacteroidota</taxon>
        <taxon>Cytophagia</taxon>
        <taxon>Cytophagales</taxon>
        <taxon>Reichenbachiellaceae</taxon>
        <taxon>Marinoscillum</taxon>
    </lineage>
</organism>